<evidence type="ECO:0000256" key="2">
    <source>
        <dbReference type="ARBA" id="ARBA00022679"/>
    </source>
</evidence>
<dbReference type="GO" id="GO:0005829">
    <property type="term" value="C:cytosol"/>
    <property type="evidence" value="ECO:0007669"/>
    <property type="project" value="TreeGrafter"/>
</dbReference>
<dbReference type="Gene3D" id="3.40.1280.10">
    <property type="match status" value="1"/>
</dbReference>
<dbReference type="CDD" id="cd18097">
    <property type="entry name" value="SpoU-like"/>
    <property type="match status" value="1"/>
</dbReference>
<dbReference type="AlphaFoldDB" id="L1J8S0"/>
<dbReference type="InterPro" id="IPR029028">
    <property type="entry name" value="Alpha/beta_knot_MTases"/>
</dbReference>
<dbReference type="GO" id="GO:0008173">
    <property type="term" value="F:RNA methyltransferase activity"/>
    <property type="evidence" value="ECO:0007669"/>
    <property type="project" value="InterPro"/>
</dbReference>
<evidence type="ECO:0000259" key="3">
    <source>
        <dbReference type="Pfam" id="PF00588"/>
    </source>
</evidence>
<dbReference type="eggNOG" id="KOG0839">
    <property type="taxonomic scope" value="Eukaryota"/>
</dbReference>
<dbReference type="GO" id="GO:0003723">
    <property type="term" value="F:RNA binding"/>
    <property type="evidence" value="ECO:0007669"/>
    <property type="project" value="InterPro"/>
</dbReference>
<dbReference type="PANTHER" id="PTHR46429:SF1">
    <property type="entry name" value="23S RRNA (GUANOSINE-2'-O-)-METHYLTRANSFERASE RLMB"/>
    <property type="match status" value="1"/>
</dbReference>
<keyword evidence="6" id="KW-1185">Reference proteome</keyword>
<dbReference type="GO" id="GO:0032259">
    <property type="term" value="P:methylation"/>
    <property type="evidence" value="ECO:0007669"/>
    <property type="project" value="UniProtKB-KW"/>
</dbReference>
<dbReference type="KEGG" id="gtt:GUITHDRAFT_72172"/>
<sequence>MEGRITRDNVFPLVVILDNLRSAFNVGSIFRTSECLGIESIILCGYTSTPEDSQTSKAAMGMDKIMPWKWMKTVEEAIAEMKARNYTVVALETVVGCPDISSFSFPRTGCALVLGNERYGIDSSHVSLCDAVVKIPCRGIKNSLNVASAYGICAYEITRQWSTS</sequence>
<evidence type="ECO:0000256" key="1">
    <source>
        <dbReference type="ARBA" id="ARBA00022603"/>
    </source>
</evidence>
<organism evidence="4">
    <name type="scientific">Guillardia theta (strain CCMP2712)</name>
    <name type="common">Cryptophyte</name>
    <dbReference type="NCBI Taxonomy" id="905079"/>
    <lineage>
        <taxon>Eukaryota</taxon>
        <taxon>Cryptophyceae</taxon>
        <taxon>Pyrenomonadales</taxon>
        <taxon>Geminigeraceae</taxon>
        <taxon>Guillardia</taxon>
    </lineage>
</organism>
<dbReference type="PANTHER" id="PTHR46429">
    <property type="entry name" value="23S RRNA (GUANOSINE-2'-O-)-METHYLTRANSFERASE RLMB"/>
    <property type="match status" value="1"/>
</dbReference>
<evidence type="ECO:0000313" key="6">
    <source>
        <dbReference type="Proteomes" id="UP000011087"/>
    </source>
</evidence>
<dbReference type="SUPFAM" id="SSF75217">
    <property type="entry name" value="alpha/beta knot"/>
    <property type="match status" value="1"/>
</dbReference>
<dbReference type="OrthoDB" id="241340at2759"/>
<dbReference type="Pfam" id="PF00588">
    <property type="entry name" value="SpoU_methylase"/>
    <property type="match status" value="1"/>
</dbReference>
<dbReference type="OMA" id="QFGTKHS"/>
<reference evidence="6" key="2">
    <citation type="submission" date="2012-11" db="EMBL/GenBank/DDBJ databases">
        <authorList>
            <person name="Kuo A."/>
            <person name="Curtis B.A."/>
            <person name="Tanifuji G."/>
            <person name="Burki F."/>
            <person name="Gruber A."/>
            <person name="Irimia M."/>
            <person name="Maruyama S."/>
            <person name="Arias M.C."/>
            <person name="Ball S.G."/>
            <person name="Gile G.H."/>
            <person name="Hirakawa Y."/>
            <person name="Hopkins J.F."/>
            <person name="Rensing S.A."/>
            <person name="Schmutz J."/>
            <person name="Symeonidi A."/>
            <person name="Elias M."/>
            <person name="Eveleigh R.J."/>
            <person name="Herman E.K."/>
            <person name="Klute M.J."/>
            <person name="Nakayama T."/>
            <person name="Obornik M."/>
            <person name="Reyes-Prieto A."/>
            <person name="Armbrust E.V."/>
            <person name="Aves S.J."/>
            <person name="Beiko R.G."/>
            <person name="Coutinho P."/>
            <person name="Dacks J.B."/>
            <person name="Durnford D.G."/>
            <person name="Fast N.M."/>
            <person name="Green B.R."/>
            <person name="Grisdale C."/>
            <person name="Hempe F."/>
            <person name="Henrissat B."/>
            <person name="Hoppner M.P."/>
            <person name="Ishida K.-I."/>
            <person name="Kim E."/>
            <person name="Koreny L."/>
            <person name="Kroth P.G."/>
            <person name="Liu Y."/>
            <person name="Malik S.-B."/>
            <person name="Maier U.G."/>
            <person name="McRose D."/>
            <person name="Mock T."/>
            <person name="Neilson J.A."/>
            <person name="Onodera N.T."/>
            <person name="Poole A.M."/>
            <person name="Pritham E.J."/>
            <person name="Richards T.A."/>
            <person name="Rocap G."/>
            <person name="Roy S.W."/>
            <person name="Sarai C."/>
            <person name="Schaack S."/>
            <person name="Shirato S."/>
            <person name="Slamovits C.H."/>
            <person name="Spencer D.F."/>
            <person name="Suzuki S."/>
            <person name="Worden A.Z."/>
            <person name="Zauner S."/>
            <person name="Barry K."/>
            <person name="Bell C."/>
            <person name="Bharti A.K."/>
            <person name="Crow J.A."/>
            <person name="Grimwood J."/>
            <person name="Kramer R."/>
            <person name="Lindquist E."/>
            <person name="Lucas S."/>
            <person name="Salamov A."/>
            <person name="McFadden G.I."/>
            <person name="Lane C.E."/>
            <person name="Keeling P.J."/>
            <person name="Gray M.W."/>
            <person name="Grigoriev I.V."/>
            <person name="Archibald J.M."/>
        </authorList>
    </citation>
    <scope>NUCLEOTIDE SEQUENCE</scope>
    <source>
        <strain evidence="6">CCMP2712</strain>
    </source>
</reference>
<name>L1J8S0_GUITC</name>
<accession>L1J8S0</accession>
<dbReference type="EMBL" id="JH993004">
    <property type="protein sequence ID" value="EKX44504.1"/>
    <property type="molecule type" value="Genomic_DNA"/>
</dbReference>
<dbReference type="InterPro" id="IPR001537">
    <property type="entry name" value="SpoU_MeTrfase"/>
</dbReference>
<evidence type="ECO:0000313" key="4">
    <source>
        <dbReference type="EMBL" id="EKX44504.1"/>
    </source>
</evidence>
<dbReference type="Proteomes" id="UP000011087">
    <property type="component" value="Unassembled WGS sequence"/>
</dbReference>
<protein>
    <recommendedName>
        <fullName evidence="3">tRNA/rRNA methyltransferase SpoU type domain-containing protein</fullName>
    </recommendedName>
</protein>
<dbReference type="RefSeq" id="XP_005831484.1">
    <property type="nucleotide sequence ID" value="XM_005831427.1"/>
</dbReference>
<dbReference type="STRING" id="905079.L1J8S0"/>
<evidence type="ECO:0000313" key="5">
    <source>
        <dbReference type="EnsemblProtists" id="EKX44504"/>
    </source>
</evidence>
<feature type="domain" description="tRNA/rRNA methyltransferase SpoU type" evidence="3">
    <location>
        <begin position="13"/>
        <end position="155"/>
    </location>
</feature>
<dbReference type="PaxDb" id="55529-EKX44504"/>
<dbReference type="HOGENOM" id="CLU_021322_4_3_1"/>
<dbReference type="GO" id="GO:0006396">
    <property type="term" value="P:RNA processing"/>
    <property type="evidence" value="ECO:0007669"/>
    <property type="project" value="InterPro"/>
</dbReference>
<proteinExistence type="predicted"/>
<dbReference type="InterPro" id="IPR004441">
    <property type="entry name" value="rRNA_MeTrfase_TrmH"/>
</dbReference>
<reference evidence="4 6" key="1">
    <citation type="journal article" date="2012" name="Nature">
        <title>Algal genomes reveal evolutionary mosaicism and the fate of nucleomorphs.</title>
        <authorList>
            <consortium name="DOE Joint Genome Institute"/>
            <person name="Curtis B.A."/>
            <person name="Tanifuji G."/>
            <person name="Burki F."/>
            <person name="Gruber A."/>
            <person name="Irimia M."/>
            <person name="Maruyama S."/>
            <person name="Arias M.C."/>
            <person name="Ball S.G."/>
            <person name="Gile G.H."/>
            <person name="Hirakawa Y."/>
            <person name="Hopkins J.F."/>
            <person name="Kuo A."/>
            <person name="Rensing S.A."/>
            <person name="Schmutz J."/>
            <person name="Symeonidi A."/>
            <person name="Elias M."/>
            <person name="Eveleigh R.J."/>
            <person name="Herman E.K."/>
            <person name="Klute M.J."/>
            <person name="Nakayama T."/>
            <person name="Obornik M."/>
            <person name="Reyes-Prieto A."/>
            <person name="Armbrust E.V."/>
            <person name="Aves S.J."/>
            <person name="Beiko R.G."/>
            <person name="Coutinho P."/>
            <person name="Dacks J.B."/>
            <person name="Durnford D.G."/>
            <person name="Fast N.M."/>
            <person name="Green B.R."/>
            <person name="Grisdale C.J."/>
            <person name="Hempel F."/>
            <person name="Henrissat B."/>
            <person name="Hoppner M.P."/>
            <person name="Ishida K."/>
            <person name="Kim E."/>
            <person name="Koreny L."/>
            <person name="Kroth P.G."/>
            <person name="Liu Y."/>
            <person name="Malik S.B."/>
            <person name="Maier U.G."/>
            <person name="McRose D."/>
            <person name="Mock T."/>
            <person name="Neilson J.A."/>
            <person name="Onodera N.T."/>
            <person name="Poole A.M."/>
            <person name="Pritham E.J."/>
            <person name="Richards T.A."/>
            <person name="Rocap G."/>
            <person name="Roy S.W."/>
            <person name="Sarai C."/>
            <person name="Schaack S."/>
            <person name="Shirato S."/>
            <person name="Slamovits C.H."/>
            <person name="Spencer D.F."/>
            <person name="Suzuki S."/>
            <person name="Worden A.Z."/>
            <person name="Zauner S."/>
            <person name="Barry K."/>
            <person name="Bell C."/>
            <person name="Bharti A.K."/>
            <person name="Crow J.A."/>
            <person name="Grimwood J."/>
            <person name="Kramer R."/>
            <person name="Lindquist E."/>
            <person name="Lucas S."/>
            <person name="Salamov A."/>
            <person name="McFadden G.I."/>
            <person name="Lane C.E."/>
            <person name="Keeling P.J."/>
            <person name="Gray M.W."/>
            <person name="Grigoriev I.V."/>
            <person name="Archibald J.M."/>
        </authorList>
    </citation>
    <scope>NUCLEOTIDE SEQUENCE</scope>
    <source>
        <strain evidence="4 6">CCMP2712</strain>
    </source>
</reference>
<gene>
    <name evidence="4" type="ORF">GUITHDRAFT_72172</name>
</gene>
<dbReference type="GeneID" id="17301232"/>
<dbReference type="EnsemblProtists" id="EKX44504">
    <property type="protein sequence ID" value="EKX44504"/>
    <property type="gene ID" value="GUITHDRAFT_72172"/>
</dbReference>
<reference evidence="5" key="3">
    <citation type="submission" date="2015-06" db="UniProtKB">
        <authorList>
            <consortium name="EnsemblProtists"/>
        </authorList>
    </citation>
    <scope>IDENTIFICATION</scope>
</reference>
<keyword evidence="1" id="KW-0489">Methyltransferase</keyword>
<keyword evidence="2" id="KW-0808">Transferase</keyword>
<dbReference type="InterPro" id="IPR029026">
    <property type="entry name" value="tRNA_m1G_MTases_N"/>
</dbReference>